<dbReference type="InterPro" id="IPR017451">
    <property type="entry name" value="F-box-assoc_interact_dom"/>
</dbReference>
<proteinExistence type="predicted"/>
<sequence length="665" mass="75998">MSKLLSSHSDAYTTSLSTSRSVVIRGFYAYLADFDSLEDNSTAVIIDEPLRSVLRGTGLVGSCNGLLCLYQQKMDIFIWNPAMRKCKQLPTAPADFVCPFSVDPFFLRGFGYDAVNDDYKVLRILHPDGREAGSKVIVYSLKSDSWKRLPDISYPYQIVRDLGMFLGGALHWIAVTTLGVEICLIILAFDLGVENYKEIPLPNLRFKKSNKLNLCTFADSLCVLLLEADIRIDVWLMNNYGDGNSWCKLFSLEHTQLVSPSLSVRPLAFSKSRRDVLVEVSDKKVIWYNLDRKNLRTVKIANMPAVFHDMEVYTESLVPPDYFLSCNGKQPEEEKKQKRQQKRNESFVSYSVDYDSLGRSTTAIEIDEPLKTYLHATGDVGSCNGLHCLYNLQTDLFLWNPAMRKCRKLPSAPADFLRPFEFDKSSLCGFGYDAANDDYKVLRIVQPDGHDLCGSKASIYSLKTNSWRRLKNISGHFQFWGAWGIFIGGALHWITVTPLGSPSILAFDLGVENYREVLMPRLQNNYCKNMNIVVFEESLCMLEYHPFIRIDVWVMKEYGVGNSWCKLFSVEQPKVTRCCMSITPIFYSKNRKDVLLEVDSKKLMWYNLKKKRARTVKISNLPEIFDLEVYTESLVSPDYNISCGGPQVPSQPQEKKKKQQQRNER</sequence>
<dbReference type="STRING" id="79200.A0A161ZZ96"/>
<feature type="domain" description="F-box associated beta-propeller type 1" evidence="2">
    <location>
        <begin position="60"/>
        <end position="311"/>
    </location>
</feature>
<gene>
    <name evidence="3" type="ORF">DCAR_019955</name>
</gene>
<dbReference type="SUPFAM" id="SSF50965">
    <property type="entry name" value="Galactose oxidase, central domain"/>
    <property type="match status" value="1"/>
</dbReference>
<dbReference type="PANTHER" id="PTHR31672:SF13">
    <property type="entry name" value="F-BOX PROTEIN CPR30-LIKE"/>
    <property type="match status" value="1"/>
</dbReference>
<protein>
    <recommendedName>
        <fullName evidence="2">F-box associated beta-propeller type 1 domain-containing protein</fullName>
    </recommendedName>
</protein>
<dbReference type="InterPro" id="IPR011043">
    <property type="entry name" value="Gal_Oxase/kelch_b-propeller"/>
</dbReference>
<dbReference type="AlphaFoldDB" id="A0A161ZZ96"/>
<dbReference type="InterPro" id="IPR050796">
    <property type="entry name" value="SCF_F-box_component"/>
</dbReference>
<feature type="domain" description="F-box associated beta-propeller type 1" evidence="2">
    <location>
        <begin position="349"/>
        <end position="636"/>
    </location>
</feature>
<dbReference type="Gramene" id="KZM92680">
    <property type="protein sequence ID" value="KZM92680"/>
    <property type="gene ID" value="DCAR_019955"/>
</dbReference>
<dbReference type="PANTHER" id="PTHR31672">
    <property type="entry name" value="BNACNNG10540D PROTEIN"/>
    <property type="match status" value="1"/>
</dbReference>
<organism evidence="3">
    <name type="scientific">Daucus carota subsp. sativus</name>
    <name type="common">Carrot</name>
    <dbReference type="NCBI Taxonomy" id="79200"/>
    <lineage>
        <taxon>Eukaryota</taxon>
        <taxon>Viridiplantae</taxon>
        <taxon>Streptophyta</taxon>
        <taxon>Embryophyta</taxon>
        <taxon>Tracheophyta</taxon>
        <taxon>Spermatophyta</taxon>
        <taxon>Magnoliopsida</taxon>
        <taxon>eudicotyledons</taxon>
        <taxon>Gunneridae</taxon>
        <taxon>Pentapetalae</taxon>
        <taxon>asterids</taxon>
        <taxon>campanulids</taxon>
        <taxon>Apiales</taxon>
        <taxon>Apiaceae</taxon>
        <taxon>Apioideae</taxon>
        <taxon>Scandiceae</taxon>
        <taxon>Daucinae</taxon>
        <taxon>Daucus</taxon>
        <taxon>Daucus sect. Daucus</taxon>
    </lineage>
</organism>
<feature type="compositionally biased region" description="Basic residues" evidence="1">
    <location>
        <begin position="655"/>
        <end position="665"/>
    </location>
</feature>
<feature type="region of interest" description="Disordered" evidence="1">
    <location>
        <begin position="643"/>
        <end position="665"/>
    </location>
</feature>
<dbReference type="InterPro" id="IPR006527">
    <property type="entry name" value="F-box-assoc_dom_typ1"/>
</dbReference>
<evidence type="ECO:0000259" key="2">
    <source>
        <dbReference type="Pfam" id="PF07734"/>
    </source>
</evidence>
<evidence type="ECO:0000256" key="1">
    <source>
        <dbReference type="SAM" id="MobiDB-lite"/>
    </source>
</evidence>
<comment type="caution">
    <text evidence="3">The sequence shown here is derived from an EMBL/GenBank/DDBJ whole genome shotgun (WGS) entry which is preliminary data.</text>
</comment>
<name>A0A161ZZ96_DAUCS</name>
<evidence type="ECO:0000313" key="3">
    <source>
        <dbReference type="EMBL" id="KZM92680.1"/>
    </source>
</evidence>
<dbReference type="EMBL" id="LNRQ01000006">
    <property type="protein sequence ID" value="KZM92680.1"/>
    <property type="molecule type" value="Genomic_DNA"/>
</dbReference>
<dbReference type="NCBIfam" id="TIGR01640">
    <property type="entry name" value="F_box_assoc_1"/>
    <property type="match status" value="2"/>
</dbReference>
<dbReference type="Pfam" id="PF07734">
    <property type="entry name" value="FBA_1"/>
    <property type="match status" value="2"/>
</dbReference>
<dbReference type="OMA" id="CPIEYDR"/>
<accession>A0A161ZZ96</accession>
<reference evidence="3" key="1">
    <citation type="journal article" date="2016" name="Nat. Genet.">
        <title>A high-quality carrot genome assembly provides new insights into carotenoid accumulation and asterid genome evolution.</title>
        <authorList>
            <person name="Iorizzo M."/>
            <person name="Ellison S."/>
            <person name="Senalik D."/>
            <person name="Zeng P."/>
            <person name="Satapoomin P."/>
            <person name="Huang J."/>
            <person name="Bowman M."/>
            <person name="Iovene M."/>
            <person name="Sanseverino W."/>
            <person name="Cavagnaro P."/>
            <person name="Yildiz M."/>
            <person name="Macko-Podgorni A."/>
            <person name="Moranska E."/>
            <person name="Grzebelus E."/>
            <person name="Grzebelus D."/>
            <person name="Ashrafi H."/>
            <person name="Zheng Z."/>
            <person name="Cheng S."/>
            <person name="Spooner D."/>
            <person name="Van Deynze A."/>
            <person name="Simon P."/>
        </authorList>
    </citation>
    <scope>NUCLEOTIDE SEQUENCE [LARGE SCALE GENOMIC DNA]</scope>
    <source>
        <tissue evidence="3">Leaf</tissue>
    </source>
</reference>